<name>A0A7J7JGY4_BUGNE</name>
<evidence type="ECO:0000313" key="3">
    <source>
        <dbReference type="Proteomes" id="UP000593567"/>
    </source>
</evidence>
<feature type="region of interest" description="Disordered" evidence="1">
    <location>
        <begin position="1"/>
        <end position="38"/>
    </location>
</feature>
<dbReference type="EMBL" id="VXIV02002501">
    <property type="protein sequence ID" value="KAF6025063.1"/>
    <property type="molecule type" value="Genomic_DNA"/>
</dbReference>
<evidence type="ECO:0000256" key="1">
    <source>
        <dbReference type="SAM" id="MobiDB-lite"/>
    </source>
</evidence>
<evidence type="ECO:0000313" key="2">
    <source>
        <dbReference type="EMBL" id="KAF6025063.1"/>
    </source>
</evidence>
<protein>
    <submittedName>
        <fullName evidence="2">Uncharacterized protein</fullName>
    </submittedName>
</protein>
<reference evidence="2" key="1">
    <citation type="submission" date="2020-06" db="EMBL/GenBank/DDBJ databases">
        <title>Draft genome of Bugula neritina, a colonial animal packing powerful symbionts and potential medicines.</title>
        <authorList>
            <person name="Rayko M."/>
        </authorList>
    </citation>
    <scope>NUCLEOTIDE SEQUENCE [LARGE SCALE GENOMIC DNA]</scope>
    <source>
        <strain evidence="2">Kwan_BN1</strain>
    </source>
</reference>
<sequence>MKEKVKTSKRRRRHEGEGEDIKRRRRHEGEGEGEDMKETHYAAESLSWYSLDLEKQCCTPGSFHSLFITEDKSMDISPSSALPARANNCLASSYNTALCIFSTSNLWNTQL</sequence>
<dbReference type="AlphaFoldDB" id="A0A7J7JGY4"/>
<keyword evidence="3" id="KW-1185">Reference proteome</keyword>
<gene>
    <name evidence="2" type="ORF">EB796_016640</name>
</gene>
<dbReference type="Proteomes" id="UP000593567">
    <property type="component" value="Unassembled WGS sequence"/>
</dbReference>
<organism evidence="2 3">
    <name type="scientific">Bugula neritina</name>
    <name type="common">Brown bryozoan</name>
    <name type="synonym">Sertularia neritina</name>
    <dbReference type="NCBI Taxonomy" id="10212"/>
    <lineage>
        <taxon>Eukaryota</taxon>
        <taxon>Metazoa</taxon>
        <taxon>Spiralia</taxon>
        <taxon>Lophotrochozoa</taxon>
        <taxon>Bryozoa</taxon>
        <taxon>Gymnolaemata</taxon>
        <taxon>Cheilostomatida</taxon>
        <taxon>Flustrina</taxon>
        <taxon>Buguloidea</taxon>
        <taxon>Bugulidae</taxon>
        <taxon>Bugula</taxon>
    </lineage>
</organism>
<feature type="compositionally biased region" description="Basic and acidic residues" evidence="1">
    <location>
        <begin position="14"/>
        <end position="38"/>
    </location>
</feature>
<proteinExistence type="predicted"/>
<comment type="caution">
    <text evidence="2">The sequence shown here is derived from an EMBL/GenBank/DDBJ whole genome shotgun (WGS) entry which is preliminary data.</text>
</comment>
<accession>A0A7J7JGY4</accession>